<feature type="transmembrane region" description="Helical" evidence="8">
    <location>
        <begin position="6"/>
        <end position="25"/>
    </location>
</feature>
<dbReference type="PANTHER" id="PTHR21143:SF134">
    <property type="entry name" value="GUSTATORY RECEPTOR"/>
    <property type="match status" value="1"/>
</dbReference>
<feature type="transmembrane region" description="Helical" evidence="8">
    <location>
        <begin position="258"/>
        <end position="285"/>
    </location>
</feature>
<evidence type="ECO:0000256" key="5">
    <source>
        <dbReference type="ARBA" id="ARBA00023136"/>
    </source>
</evidence>
<dbReference type="EMBL" id="KK852415">
    <property type="protein sequence ID" value="KDR24353.1"/>
    <property type="molecule type" value="Genomic_DNA"/>
</dbReference>
<keyword evidence="10" id="KW-1185">Reference proteome</keyword>
<dbReference type="GO" id="GO:0043025">
    <property type="term" value="C:neuronal cell body"/>
    <property type="evidence" value="ECO:0007669"/>
    <property type="project" value="TreeGrafter"/>
</dbReference>
<evidence type="ECO:0000256" key="6">
    <source>
        <dbReference type="ARBA" id="ARBA00023170"/>
    </source>
</evidence>
<comment type="subcellular location">
    <subcellularLocation>
        <location evidence="1 8">Cell membrane</location>
        <topology evidence="1 8">Multi-pass membrane protein</topology>
    </subcellularLocation>
</comment>
<dbReference type="GO" id="GO:0007165">
    <property type="term" value="P:signal transduction"/>
    <property type="evidence" value="ECO:0007669"/>
    <property type="project" value="UniProtKB-KW"/>
</dbReference>
<dbReference type="GO" id="GO:0005886">
    <property type="term" value="C:plasma membrane"/>
    <property type="evidence" value="ECO:0007669"/>
    <property type="project" value="UniProtKB-SubCell"/>
</dbReference>
<dbReference type="GO" id="GO:0030424">
    <property type="term" value="C:axon"/>
    <property type="evidence" value="ECO:0007669"/>
    <property type="project" value="TreeGrafter"/>
</dbReference>
<dbReference type="GO" id="GO:0008049">
    <property type="term" value="P:male courtship behavior"/>
    <property type="evidence" value="ECO:0007669"/>
    <property type="project" value="TreeGrafter"/>
</dbReference>
<comment type="caution">
    <text evidence="8">Lacks conserved residue(s) required for the propagation of feature annotation.</text>
</comment>
<protein>
    <recommendedName>
        <fullName evidence="8">Gustatory receptor</fullName>
    </recommendedName>
</protein>
<evidence type="ECO:0000256" key="3">
    <source>
        <dbReference type="ARBA" id="ARBA00022692"/>
    </source>
</evidence>
<sequence>MCKVYSAFHLLFYVSKFLGFAPYALMKNGKLIPSSIAKKYSIILCIVVIAAEIKVFAVEVMKDTPLLLVGLVLLSLSSVVTHILSVFMSINGSKKFIRISEKINIFDSMFHQTLDVRKKQFYSLVAQIMIGSISLGSYLFWANIYIGNKEEKWEGVVTKLICVLGDYIIVLQYTNLVVIFGQYFSHINIQLIELDRIFSQKPTARHVETGIFFISHVSITSAKPVRHELRDRVSCFMDLYEKLFDATRFIDSAYSLQILLIVAKIFVHITFCLYLVFVVIFSTYYDKCYSINALFFCFWAIFQLVLIIVCCDYTKGKANHTAVLVHKLLNKTKDPEVRDELQLFSLQLFHCKTQFTACGFFPLDFTLLYAIVGAVTTYLVILIQFQTAYPGRRNVTKGIYLPSYVRISEIDSNRHPF</sequence>
<name>A0A067RMS7_ZOONE</name>
<evidence type="ECO:0000256" key="8">
    <source>
        <dbReference type="RuleBase" id="RU363108"/>
    </source>
</evidence>
<evidence type="ECO:0000256" key="1">
    <source>
        <dbReference type="ARBA" id="ARBA00004651"/>
    </source>
</evidence>
<feature type="transmembrane region" description="Helical" evidence="8">
    <location>
        <begin position="37"/>
        <end position="58"/>
    </location>
</feature>
<feature type="transmembrane region" description="Helical" evidence="8">
    <location>
        <begin position="291"/>
        <end position="311"/>
    </location>
</feature>
<accession>A0A067RMS7</accession>
<dbReference type="OMA" id="WSATIMI"/>
<feature type="transmembrane region" description="Helical" evidence="8">
    <location>
        <begin position="64"/>
        <end position="90"/>
    </location>
</feature>
<dbReference type="PANTHER" id="PTHR21143">
    <property type="entry name" value="INVERTEBRATE GUSTATORY RECEPTOR"/>
    <property type="match status" value="1"/>
</dbReference>
<feature type="transmembrane region" description="Helical" evidence="8">
    <location>
        <begin position="156"/>
        <end position="180"/>
    </location>
</feature>
<dbReference type="Proteomes" id="UP000027135">
    <property type="component" value="Unassembled WGS sequence"/>
</dbReference>
<evidence type="ECO:0000256" key="4">
    <source>
        <dbReference type="ARBA" id="ARBA00022989"/>
    </source>
</evidence>
<reference evidence="9 10" key="1">
    <citation type="journal article" date="2014" name="Nat. Commun.">
        <title>Molecular traces of alternative social organization in a termite genome.</title>
        <authorList>
            <person name="Terrapon N."/>
            <person name="Li C."/>
            <person name="Robertson H.M."/>
            <person name="Ji L."/>
            <person name="Meng X."/>
            <person name="Booth W."/>
            <person name="Chen Z."/>
            <person name="Childers C.P."/>
            <person name="Glastad K.M."/>
            <person name="Gokhale K."/>
            <person name="Gowin J."/>
            <person name="Gronenberg W."/>
            <person name="Hermansen R.A."/>
            <person name="Hu H."/>
            <person name="Hunt B.G."/>
            <person name="Huylmans A.K."/>
            <person name="Khalil S.M."/>
            <person name="Mitchell R.D."/>
            <person name="Munoz-Torres M.C."/>
            <person name="Mustard J.A."/>
            <person name="Pan H."/>
            <person name="Reese J.T."/>
            <person name="Scharf M.E."/>
            <person name="Sun F."/>
            <person name="Vogel H."/>
            <person name="Xiao J."/>
            <person name="Yang W."/>
            <person name="Yang Z."/>
            <person name="Yang Z."/>
            <person name="Zhou J."/>
            <person name="Zhu J."/>
            <person name="Brent C.S."/>
            <person name="Elsik C.G."/>
            <person name="Goodisman M.A."/>
            <person name="Liberles D.A."/>
            <person name="Roe R.M."/>
            <person name="Vargo E.L."/>
            <person name="Vilcinskas A."/>
            <person name="Wang J."/>
            <person name="Bornberg-Bauer E."/>
            <person name="Korb J."/>
            <person name="Zhang G."/>
            <person name="Liebig J."/>
        </authorList>
    </citation>
    <scope>NUCLEOTIDE SEQUENCE [LARGE SCALE GENOMIC DNA]</scope>
    <source>
        <tissue evidence="9">Whole organism</tissue>
    </source>
</reference>
<keyword evidence="6 8" id="KW-0675">Receptor</keyword>
<feature type="transmembrane region" description="Helical" evidence="8">
    <location>
        <begin position="367"/>
        <end position="385"/>
    </location>
</feature>
<keyword evidence="7 8" id="KW-0807">Transducer</keyword>
<comment type="similarity">
    <text evidence="8">Belongs to the insect chemoreceptor superfamily. Gustatory receptor (GR) family.</text>
</comment>
<dbReference type="Pfam" id="PF08395">
    <property type="entry name" value="7tm_7"/>
    <property type="match status" value="1"/>
</dbReference>
<keyword evidence="4 8" id="KW-1133">Transmembrane helix</keyword>
<gene>
    <name evidence="9" type="ORF">L798_04301</name>
</gene>
<evidence type="ECO:0000256" key="7">
    <source>
        <dbReference type="ARBA" id="ARBA00023224"/>
    </source>
</evidence>
<comment type="function">
    <text evidence="8">Gustatory receptor which mediates acceptance or avoidance behavior, depending on its substrates.</text>
</comment>
<dbReference type="AlphaFoldDB" id="A0A067RMS7"/>
<proteinExistence type="inferred from homology"/>
<dbReference type="FunCoup" id="A0A067RMS7">
    <property type="interactions" value="38"/>
</dbReference>
<keyword evidence="3 8" id="KW-0812">Transmembrane</keyword>
<evidence type="ECO:0000256" key="2">
    <source>
        <dbReference type="ARBA" id="ARBA00022475"/>
    </source>
</evidence>
<organism evidence="9 10">
    <name type="scientific">Zootermopsis nevadensis</name>
    <name type="common">Dampwood termite</name>
    <dbReference type="NCBI Taxonomy" id="136037"/>
    <lineage>
        <taxon>Eukaryota</taxon>
        <taxon>Metazoa</taxon>
        <taxon>Ecdysozoa</taxon>
        <taxon>Arthropoda</taxon>
        <taxon>Hexapoda</taxon>
        <taxon>Insecta</taxon>
        <taxon>Pterygota</taxon>
        <taxon>Neoptera</taxon>
        <taxon>Polyneoptera</taxon>
        <taxon>Dictyoptera</taxon>
        <taxon>Blattodea</taxon>
        <taxon>Blattoidea</taxon>
        <taxon>Termitoidae</taxon>
        <taxon>Termopsidae</taxon>
        <taxon>Zootermopsis</taxon>
    </lineage>
</organism>
<dbReference type="GO" id="GO:0007635">
    <property type="term" value="P:chemosensory behavior"/>
    <property type="evidence" value="ECO:0007669"/>
    <property type="project" value="TreeGrafter"/>
</dbReference>
<evidence type="ECO:0000313" key="10">
    <source>
        <dbReference type="Proteomes" id="UP000027135"/>
    </source>
</evidence>
<dbReference type="InterPro" id="IPR013604">
    <property type="entry name" value="7TM_chemorcpt"/>
</dbReference>
<keyword evidence="2 8" id="KW-1003">Cell membrane</keyword>
<feature type="transmembrane region" description="Helical" evidence="8">
    <location>
        <begin position="121"/>
        <end position="144"/>
    </location>
</feature>
<dbReference type="GO" id="GO:0050909">
    <property type="term" value="P:sensory perception of taste"/>
    <property type="evidence" value="ECO:0007669"/>
    <property type="project" value="InterPro"/>
</dbReference>
<dbReference type="InParanoid" id="A0A067RMS7"/>
<dbReference type="GO" id="GO:0030425">
    <property type="term" value="C:dendrite"/>
    <property type="evidence" value="ECO:0007669"/>
    <property type="project" value="TreeGrafter"/>
</dbReference>
<keyword evidence="5 8" id="KW-0472">Membrane</keyword>
<evidence type="ECO:0000313" key="9">
    <source>
        <dbReference type="EMBL" id="KDR24353.1"/>
    </source>
</evidence>
<dbReference type="eggNOG" id="ENOG502S2QD">
    <property type="taxonomic scope" value="Eukaryota"/>
</dbReference>